<evidence type="ECO:0000313" key="6">
    <source>
        <dbReference type="Proteomes" id="UP001058429"/>
    </source>
</evidence>
<dbReference type="PANTHER" id="PTHR37299:SF3">
    <property type="entry name" value="STAGE 0 SPORULATION PROTEIN A HOMOLOG"/>
    <property type="match status" value="1"/>
</dbReference>
<keyword evidence="3" id="KW-0010">Activator</keyword>
<dbReference type="Pfam" id="PF00072">
    <property type="entry name" value="Response_reg"/>
    <property type="match status" value="1"/>
</dbReference>
<dbReference type="PANTHER" id="PTHR37299">
    <property type="entry name" value="TRANSCRIPTIONAL REGULATOR-RELATED"/>
    <property type="match status" value="1"/>
</dbReference>
<keyword evidence="1" id="KW-0963">Cytoplasm</keyword>
<sequence>MRVFILEDDSLQSLRLQQILASITDEVIVQSFKKPEQLLAHVSQPAKDNVYLLDIEIGKDLYSGFETSLLLRSIDNLGTIIFVTTHSEFMRKTYEYRVAALDFIDKFQTDMEIRQRLLSDFRLIKERQALSVQTKMIDLESENDFLRLPISDIYFFETIDDFTKRKLSLYTKSQHLIVKGNLKLVEAKSERFMRVHRSFVANIDNVIKLDRKKRQLYFNDNTYCLVSRSKLAKLREILQTKFIED</sequence>
<organism evidence="5 6">
    <name type="scientific">Ligilactobacillus agilis</name>
    <dbReference type="NCBI Taxonomy" id="1601"/>
    <lineage>
        <taxon>Bacteria</taxon>
        <taxon>Bacillati</taxon>
        <taxon>Bacillota</taxon>
        <taxon>Bacilli</taxon>
        <taxon>Lactobacillales</taxon>
        <taxon>Lactobacillaceae</taxon>
        <taxon>Ligilactobacillus</taxon>
    </lineage>
</organism>
<dbReference type="InterPro" id="IPR007492">
    <property type="entry name" value="LytTR_DNA-bd_dom"/>
</dbReference>
<dbReference type="RefSeq" id="WP_094128563.1">
    <property type="nucleotide sequence ID" value="NZ_BLAO01000029.1"/>
</dbReference>
<evidence type="ECO:0000256" key="1">
    <source>
        <dbReference type="ARBA" id="ARBA00022490"/>
    </source>
</evidence>
<dbReference type="GO" id="GO:0000156">
    <property type="term" value="F:phosphorelay response regulator activity"/>
    <property type="evidence" value="ECO:0007669"/>
    <property type="project" value="InterPro"/>
</dbReference>
<dbReference type="AlphaFoldDB" id="A0A222W2P4"/>
<evidence type="ECO:0000256" key="3">
    <source>
        <dbReference type="ARBA" id="ARBA00023159"/>
    </source>
</evidence>
<dbReference type="InterPro" id="IPR001789">
    <property type="entry name" value="Sig_transdc_resp-reg_receiver"/>
</dbReference>
<dbReference type="SMART" id="SM00850">
    <property type="entry name" value="LytTR"/>
    <property type="match status" value="1"/>
</dbReference>
<evidence type="ECO:0000256" key="4">
    <source>
        <dbReference type="ARBA" id="ARBA00037164"/>
    </source>
</evidence>
<dbReference type="GO" id="GO:0003677">
    <property type="term" value="F:DNA binding"/>
    <property type="evidence" value="ECO:0007669"/>
    <property type="project" value="UniProtKB-KW"/>
</dbReference>
<proteinExistence type="predicted"/>
<evidence type="ECO:0000256" key="2">
    <source>
        <dbReference type="ARBA" id="ARBA00023012"/>
    </source>
</evidence>
<dbReference type="GeneID" id="75136988"/>
<dbReference type="KEGG" id="lagl:BEN83_02590"/>
<dbReference type="PROSITE" id="PS50110">
    <property type="entry name" value="RESPONSE_REGULATORY"/>
    <property type="match status" value="1"/>
</dbReference>
<dbReference type="EMBL" id="CP104396">
    <property type="protein sequence ID" value="UXC64189.1"/>
    <property type="molecule type" value="Genomic_DNA"/>
</dbReference>
<dbReference type="SUPFAM" id="SSF52172">
    <property type="entry name" value="CheY-like"/>
    <property type="match status" value="1"/>
</dbReference>
<accession>A0A222W2P4</accession>
<keyword evidence="2" id="KW-0902">Two-component regulatory system</keyword>
<reference evidence="5" key="1">
    <citation type="submission" date="2022-09" db="EMBL/GenBank/DDBJ databases">
        <title>Complete genome of Ligilactobacillus agilis AM_LB6, isolated from chicken feces.</title>
        <authorList>
            <person name="den Bakker H.C."/>
            <person name="Mann A."/>
        </authorList>
    </citation>
    <scope>NUCLEOTIDE SEQUENCE</scope>
    <source>
        <strain evidence="5">AM_LB6</strain>
    </source>
</reference>
<protein>
    <submittedName>
        <fullName evidence="5">LytTR family DNA-binding domain-containing protein</fullName>
    </submittedName>
</protein>
<dbReference type="InterPro" id="IPR011006">
    <property type="entry name" value="CheY-like_superfamily"/>
</dbReference>
<gene>
    <name evidence="5" type="ORF">N4562_04000</name>
</gene>
<dbReference type="Gene3D" id="3.40.50.2300">
    <property type="match status" value="1"/>
</dbReference>
<name>A0A222W2P4_9LACO</name>
<dbReference type="InterPro" id="IPR046947">
    <property type="entry name" value="LytR-like"/>
</dbReference>
<comment type="function">
    <text evidence="4">Required for high-level post-exponential phase expression of a series of secreted proteins.</text>
</comment>
<evidence type="ECO:0000313" key="5">
    <source>
        <dbReference type="EMBL" id="UXC64189.1"/>
    </source>
</evidence>
<dbReference type="Proteomes" id="UP001058429">
    <property type="component" value="Chromosome"/>
</dbReference>
<dbReference type="PROSITE" id="PS50930">
    <property type="entry name" value="HTH_LYTTR"/>
    <property type="match status" value="1"/>
</dbReference>
<dbReference type="SMART" id="SM00448">
    <property type="entry name" value="REC"/>
    <property type="match status" value="1"/>
</dbReference>
<dbReference type="Gene3D" id="2.40.50.1020">
    <property type="entry name" value="LytTr DNA-binding domain"/>
    <property type="match status" value="1"/>
</dbReference>
<keyword evidence="5" id="KW-0238">DNA-binding</keyword>
<dbReference type="Pfam" id="PF04397">
    <property type="entry name" value="LytTR"/>
    <property type="match status" value="1"/>
</dbReference>